<gene>
    <name evidence="1" type="ORF">HDA39_000142</name>
</gene>
<name>A0A7W9J0K4_9ACTN</name>
<sequence>MVKLVLKSNVTGDLLDLDSLLMEDDPVYDLIPPEMRGAQALTGVTGLGLPPVSVQWIEGAGDGATFRGQRVLPRDIDLPLYFDGKDREGLKALVSRLAIMVSGECELRLVEADGTYWYCNVVRVGGGSYVYGADTIGERDLMMVITFRAGDPYWISSRDGGLTIVTEGAGRGLLNGPLTALKVRSSQAFGDVTLVNGGDAPAYPLWEITSGTNFEAISPSGQRIAWNGTLADGVTLYIDTKSGRVWDSTGANRFASVGAAPRMWTVAPGTSTAHVSMDVVDSAKARIRVTWQDRKWMVV</sequence>
<dbReference type="Proteomes" id="UP000549971">
    <property type="component" value="Unassembled WGS sequence"/>
</dbReference>
<reference evidence="1 2" key="1">
    <citation type="submission" date="2020-08" db="EMBL/GenBank/DDBJ databases">
        <title>Sequencing the genomes of 1000 actinobacteria strains.</title>
        <authorList>
            <person name="Klenk H.-P."/>
        </authorList>
    </citation>
    <scope>NUCLEOTIDE SEQUENCE [LARGE SCALE GENOMIC DNA]</scope>
    <source>
        <strain evidence="1 2">DSM 28967</strain>
    </source>
</reference>
<organism evidence="1 2">
    <name type="scientific">Kribbella italica</name>
    <dbReference type="NCBI Taxonomy" id="1540520"/>
    <lineage>
        <taxon>Bacteria</taxon>
        <taxon>Bacillati</taxon>
        <taxon>Actinomycetota</taxon>
        <taxon>Actinomycetes</taxon>
        <taxon>Propionibacteriales</taxon>
        <taxon>Kribbellaceae</taxon>
        <taxon>Kribbella</taxon>
    </lineage>
</organism>
<comment type="caution">
    <text evidence="1">The sequence shown here is derived from an EMBL/GenBank/DDBJ whole genome shotgun (WGS) entry which is preliminary data.</text>
</comment>
<evidence type="ECO:0008006" key="3">
    <source>
        <dbReference type="Google" id="ProtNLM"/>
    </source>
</evidence>
<protein>
    <recommendedName>
        <fullName evidence="3">Minor tail protein</fullName>
    </recommendedName>
</protein>
<evidence type="ECO:0000313" key="1">
    <source>
        <dbReference type="EMBL" id="MBB5833408.1"/>
    </source>
</evidence>
<dbReference type="RefSeq" id="WP_202892825.1">
    <property type="nucleotide sequence ID" value="NZ_JACHMY010000001.1"/>
</dbReference>
<dbReference type="EMBL" id="JACHMY010000001">
    <property type="protein sequence ID" value="MBB5833408.1"/>
    <property type="molecule type" value="Genomic_DNA"/>
</dbReference>
<evidence type="ECO:0000313" key="2">
    <source>
        <dbReference type="Proteomes" id="UP000549971"/>
    </source>
</evidence>
<dbReference type="AlphaFoldDB" id="A0A7W9J0K4"/>
<proteinExistence type="predicted"/>
<accession>A0A7W9J0K4</accession>
<keyword evidence="2" id="KW-1185">Reference proteome</keyword>